<dbReference type="EMBL" id="JAPFFJ010000005">
    <property type="protein sequence ID" value="KAJ6428026.1"/>
    <property type="molecule type" value="Genomic_DNA"/>
</dbReference>
<reference evidence="1 2" key="1">
    <citation type="journal article" date="2023" name="Int. J. Mol. Sci.">
        <title>De Novo Assembly and Annotation of 11 Diverse Shrub Willow (Salix) Genomes Reveals Novel Gene Organization in Sex-Linked Regions.</title>
        <authorList>
            <person name="Hyden B."/>
            <person name="Feng K."/>
            <person name="Yates T.B."/>
            <person name="Jawdy S."/>
            <person name="Cereghino C."/>
            <person name="Smart L.B."/>
            <person name="Muchero W."/>
        </authorList>
    </citation>
    <scope>NUCLEOTIDE SEQUENCE [LARGE SCALE GENOMIC DNA]</scope>
    <source>
        <tissue evidence="1">Shoot tip</tissue>
    </source>
</reference>
<keyword evidence="2" id="KW-1185">Reference proteome</keyword>
<protein>
    <submittedName>
        <fullName evidence="1">Uncharacterized protein</fullName>
    </submittedName>
</protein>
<dbReference type="AlphaFoldDB" id="A0AAD6KR77"/>
<accession>A0AAD6KR77</accession>
<organism evidence="1 2">
    <name type="scientific">Salix udensis</name>
    <dbReference type="NCBI Taxonomy" id="889485"/>
    <lineage>
        <taxon>Eukaryota</taxon>
        <taxon>Viridiplantae</taxon>
        <taxon>Streptophyta</taxon>
        <taxon>Embryophyta</taxon>
        <taxon>Tracheophyta</taxon>
        <taxon>Spermatophyta</taxon>
        <taxon>Magnoliopsida</taxon>
        <taxon>eudicotyledons</taxon>
        <taxon>Gunneridae</taxon>
        <taxon>Pentapetalae</taxon>
        <taxon>rosids</taxon>
        <taxon>fabids</taxon>
        <taxon>Malpighiales</taxon>
        <taxon>Salicaceae</taxon>
        <taxon>Saliceae</taxon>
        <taxon>Salix</taxon>
    </lineage>
</organism>
<proteinExistence type="predicted"/>
<dbReference type="Proteomes" id="UP001162972">
    <property type="component" value="Chromosome 1"/>
</dbReference>
<evidence type="ECO:0000313" key="2">
    <source>
        <dbReference type="Proteomes" id="UP001162972"/>
    </source>
</evidence>
<evidence type="ECO:0000313" key="1">
    <source>
        <dbReference type="EMBL" id="KAJ6428026.1"/>
    </source>
</evidence>
<comment type="caution">
    <text evidence="1">The sequence shown here is derived from an EMBL/GenBank/DDBJ whole genome shotgun (WGS) entry which is preliminary data.</text>
</comment>
<gene>
    <name evidence="1" type="ORF">OIU84_023440</name>
</gene>
<name>A0AAD6KR77_9ROSI</name>
<sequence length="149" mass="17169">MFPRYTPQKENGTTTHTKQQLLLLPEVLKGKFPRVQLQVFSKKRFQSSSDGVFSWHFYSSNGRPVGKVACVCILSEVHCRVVSRGHPDDSGEDIDEVVWGFEFRPPWLLFLVCVAYCPNFRPPSLELFVTSYDTWIRIVVMNIVAYPLL</sequence>